<organism evidence="5 6">
    <name type="scientific">Macleaya cordata</name>
    <name type="common">Five-seeded plume-poppy</name>
    <name type="synonym">Bocconia cordata</name>
    <dbReference type="NCBI Taxonomy" id="56857"/>
    <lineage>
        <taxon>Eukaryota</taxon>
        <taxon>Viridiplantae</taxon>
        <taxon>Streptophyta</taxon>
        <taxon>Embryophyta</taxon>
        <taxon>Tracheophyta</taxon>
        <taxon>Spermatophyta</taxon>
        <taxon>Magnoliopsida</taxon>
        <taxon>Ranunculales</taxon>
        <taxon>Papaveraceae</taxon>
        <taxon>Papaveroideae</taxon>
        <taxon>Macleaya</taxon>
    </lineage>
</organism>
<name>A0A200QL01_MACCD</name>
<sequence length="470" mass="52776">MANTSNRSIFHVAMHPWFAMGHLTPFLHLSNKLAEKGHKVSFFSPTKTISKLKPLNLHPNLITFYPLVVPHVDGLPHGAETMSDVHISISHLLTVAFYLLKDHVQSLLHNLKPDFVFYDFAGWIPSFTRPLGIKSVHHTVVSAASTAYLVVPSRKLDSVSISSGDDNLETKLMNPPPGFPPNSPLKLHTHEVRSISWFVTRPNEHLGLSFYEQLTNSMKECDIISIRTCREIEGPYCDYMQAEYGKPVLLTGPGLPEKATQPLEEKWAKWLDGFKSGSVLYCAFGSEWVLRKDQFQELVLGFELTGMPFFVALKPPLGAKTVEEALPQGFEERVRGRGVVHGGWVQQPQILAHPSVGCFVTHCGFGSMWEALMSHCQIVLMPHLGDQFLNTRILTGDLKVGVEVERREEDGWFTKENVCSTVKSVMDEGSEIRAEVKANHAKLREILSNEDFESSYIDSFTNKLQELLIS</sequence>
<comment type="similarity">
    <text evidence="1 3">Belongs to the UDP-glycosyltransferase family.</text>
</comment>
<dbReference type="OMA" id="HCQIVLM"/>
<dbReference type="AlphaFoldDB" id="A0A200QL01"/>
<dbReference type="FunCoup" id="A0A200QL01">
    <property type="interactions" value="198"/>
</dbReference>
<evidence type="ECO:0000313" key="6">
    <source>
        <dbReference type="Proteomes" id="UP000195402"/>
    </source>
</evidence>
<dbReference type="InterPro" id="IPR050481">
    <property type="entry name" value="UDP-glycosyltransf_plant"/>
</dbReference>
<dbReference type="FunFam" id="3.40.50.2000:FF:000037">
    <property type="entry name" value="Glycosyltransferase"/>
    <property type="match status" value="1"/>
</dbReference>
<dbReference type="CDD" id="cd03784">
    <property type="entry name" value="GT1_Gtf-like"/>
    <property type="match status" value="1"/>
</dbReference>
<evidence type="ECO:0000256" key="2">
    <source>
        <dbReference type="ARBA" id="ARBA00022679"/>
    </source>
</evidence>
<dbReference type="Gene3D" id="3.40.50.2000">
    <property type="entry name" value="Glycogen Phosphorylase B"/>
    <property type="match status" value="2"/>
</dbReference>
<dbReference type="Proteomes" id="UP000195402">
    <property type="component" value="Unassembled WGS sequence"/>
</dbReference>
<reference evidence="5 6" key="1">
    <citation type="journal article" date="2017" name="Mol. Plant">
        <title>The Genome of Medicinal Plant Macleaya cordata Provides New Insights into Benzylisoquinoline Alkaloids Metabolism.</title>
        <authorList>
            <person name="Liu X."/>
            <person name="Liu Y."/>
            <person name="Huang P."/>
            <person name="Ma Y."/>
            <person name="Qing Z."/>
            <person name="Tang Q."/>
            <person name="Cao H."/>
            <person name="Cheng P."/>
            <person name="Zheng Y."/>
            <person name="Yuan Z."/>
            <person name="Zhou Y."/>
            <person name="Liu J."/>
            <person name="Tang Z."/>
            <person name="Zhuo Y."/>
            <person name="Zhang Y."/>
            <person name="Yu L."/>
            <person name="Huang J."/>
            <person name="Yang P."/>
            <person name="Peng Q."/>
            <person name="Zhang J."/>
            <person name="Jiang W."/>
            <person name="Zhang Z."/>
            <person name="Lin K."/>
            <person name="Ro D.K."/>
            <person name="Chen X."/>
            <person name="Xiong X."/>
            <person name="Shang Y."/>
            <person name="Huang S."/>
            <person name="Zeng J."/>
        </authorList>
    </citation>
    <scope>NUCLEOTIDE SEQUENCE [LARGE SCALE GENOMIC DNA]</scope>
    <source>
        <strain evidence="6">cv. BLH2017</strain>
        <tissue evidence="5">Root</tissue>
    </source>
</reference>
<dbReference type="PROSITE" id="PS00375">
    <property type="entry name" value="UDPGT"/>
    <property type="match status" value="1"/>
</dbReference>
<dbReference type="InterPro" id="IPR035595">
    <property type="entry name" value="UDP_glycos_trans_CS"/>
</dbReference>
<protein>
    <recommendedName>
        <fullName evidence="4">Glycosyltransferase</fullName>
        <ecNumber evidence="4">2.4.1.-</ecNumber>
    </recommendedName>
</protein>
<dbReference type="STRING" id="56857.A0A200QL01"/>
<dbReference type="OrthoDB" id="5835829at2759"/>
<evidence type="ECO:0000313" key="5">
    <source>
        <dbReference type="EMBL" id="OVA11097.1"/>
    </source>
</evidence>
<dbReference type="EC" id="2.4.1.-" evidence="4"/>
<evidence type="ECO:0000256" key="4">
    <source>
        <dbReference type="RuleBase" id="RU362057"/>
    </source>
</evidence>
<dbReference type="SUPFAM" id="SSF53756">
    <property type="entry name" value="UDP-Glycosyltransferase/glycogen phosphorylase"/>
    <property type="match status" value="1"/>
</dbReference>
<dbReference type="Pfam" id="PF00201">
    <property type="entry name" value="UDPGT"/>
    <property type="match status" value="1"/>
</dbReference>
<evidence type="ECO:0000256" key="3">
    <source>
        <dbReference type="RuleBase" id="RU003718"/>
    </source>
</evidence>
<keyword evidence="6" id="KW-1185">Reference proteome</keyword>
<keyword evidence="2 3" id="KW-0808">Transferase</keyword>
<accession>A0A200QL01</accession>
<keyword evidence="3" id="KW-0328">Glycosyltransferase</keyword>
<dbReference type="EMBL" id="MVGT01001732">
    <property type="protein sequence ID" value="OVA11097.1"/>
    <property type="molecule type" value="Genomic_DNA"/>
</dbReference>
<dbReference type="InterPro" id="IPR002213">
    <property type="entry name" value="UDP_glucos_trans"/>
</dbReference>
<dbReference type="PANTHER" id="PTHR48049">
    <property type="entry name" value="GLYCOSYLTRANSFERASE"/>
    <property type="match status" value="1"/>
</dbReference>
<dbReference type="GO" id="GO:0035251">
    <property type="term" value="F:UDP-glucosyltransferase activity"/>
    <property type="evidence" value="ECO:0007669"/>
    <property type="project" value="InterPro"/>
</dbReference>
<comment type="caution">
    <text evidence="5">The sequence shown here is derived from an EMBL/GenBank/DDBJ whole genome shotgun (WGS) entry which is preliminary data.</text>
</comment>
<dbReference type="FunFam" id="3.40.50.2000:FF:000087">
    <property type="entry name" value="Glycosyltransferase"/>
    <property type="match status" value="1"/>
</dbReference>
<dbReference type="InParanoid" id="A0A200QL01"/>
<dbReference type="PANTHER" id="PTHR48049:SF91">
    <property type="entry name" value="UDP-GLYCOSYLTRANSFERASE 79B7-RELATED"/>
    <property type="match status" value="1"/>
</dbReference>
<evidence type="ECO:0000256" key="1">
    <source>
        <dbReference type="ARBA" id="ARBA00009995"/>
    </source>
</evidence>
<gene>
    <name evidence="5" type="ORF">BVC80_1741g84</name>
</gene>
<proteinExistence type="inferred from homology"/>